<name>A0ABZ2Y0B4_9FIRM</name>
<reference evidence="2 3" key="1">
    <citation type="submission" date="2023-03" db="EMBL/GenBank/DDBJ databases">
        <title>Novel Species.</title>
        <authorList>
            <person name="Ma S."/>
        </authorList>
    </citation>
    <scope>NUCLEOTIDE SEQUENCE [LARGE SCALE GENOMIC DNA]</scope>
    <source>
        <strain evidence="2 3">LIND6LT2</strain>
    </source>
</reference>
<dbReference type="PANTHER" id="PTHR36174:SF1">
    <property type="entry name" value="LIPID II:GLYCINE GLYCYLTRANSFERASE"/>
    <property type="match status" value="1"/>
</dbReference>
<gene>
    <name evidence="2" type="ORF">QBE51_07910</name>
</gene>
<dbReference type="Pfam" id="PF13480">
    <property type="entry name" value="Acetyltransf_6"/>
    <property type="match status" value="1"/>
</dbReference>
<dbReference type="GO" id="GO:0016746">
    <property type="term" value="F:acyltransferase activity"/>
    <property type="evidence" value="ECO:0007669"/>
    <property type="project" value="UniProtKB-KW"/>
</dbReference>
<dbReference type="InterPro" id="IPR050644">
    <property type="entry name" value="PG_Glycine_Bridge_Synth"/>
</dbReference>
<dbReference type="Gene3D" id="3.40.630.30">
    <property type="match status" value="1"/>
</dbReference>
<dbReference type="InterPro" id="IPR016181">
    <property type="entry name" value="Acyl_CoA_acyltransferase"/>
</dbReference>
<dbReference type="PANTHER" id="PTHR36174">
    <property type="entry name" value="LIPID II:GLYCINE GLYCYLTRANSFERASE"/>
    <property type="match status" value="1"/>
</dbReference>
<dbReference type="EC" id="2.3.1.-" evidence="2"/>
<evidence type="ECO:0000259" key="1">
    <source>
        <dbReference type="Pfam" id="PF13480"/>
    </source>
</evidence>
<feature type="domain" description="BioF2-like acetyltransferase" evidence="1">
    <location>
        <begin position="152"/>
        <end position="267"/>
    </location>
</feature>
<organism evidence="2 3">
    <name type="scientific">Defluviitalea saccharophila</name>
    <dbReference type="NCBI Taxonomy" id="879970"/>
    <lineage>
        <taxon>Bacteria</taxon>
        <taxon>Bacillati</taxon>
        <taxon>Bacillota</taxon>
        <taxon>Clostridia</taxon>
        <taxon>Lachnospirales</taxon>
        <taxon>Defluviitaleaceae</taxon>
        <taxon>Defluviitalea</taxon>
    </lineage>
</organism>
<dbReference type="Proteomes" id="UP001486565">
    <property type="component" value="Chromosome"/>
</dbReference>
<sequence length="440" mass="52672">MISKQRYRDLCNKESSIPLFSQAWWMDAVCGKENWDVLLVEKGDEIFASLPYFFYKSNNLMNIMQPKITQTNGIWIKYPPNQKYTRKLAFEKDIINELVLKLEKLPIANFNQNFHYSFTNWLPLYWNQFKQTTRYTYVIEKLDDLDNVYNNFESRIRRLIKKASSLVEVKEDCDIETFYKINKKTFERQNIDIPYSLDFLRRIDKACQKRNTRKIFYAEDKEGNIHATIYIVWDRESVYYLLGGEDTKLRTSGAHALLIWKAIQFASTFAKRFDFEGSMIEPIERYFRAFGAKQKTYFNIQKNYVTYPNVDSRYKQYYHLLNKWIMVKNQNRTVLGYLKNRGIEKVAIYGLGELGKRLYEEISNASEVIQFFIDNNKQEYWNNIRVIKTDDIKKMEKVDLIIITPIYNYQDIIKEFETYGYNANIVSLEYIINEIIEGVC</sequence>
<dbReference type="InterPro" id="IPR038740">
    <property type="entry name" value="BioF2-like_GNAT_dom"/>
</dbReference>
<proteinExistence type="predicted"/>
<keyword evidence="3" id="KW-1185">Reference proteome</keyword>
<accession>A0ABZ2Y0B4</accession>
<keyword evidence="2" id="KW-0808">Transferase</keyword>
<dbReference type="RefSeq" id="WP_341875760.1">
    <property type="nucleotide sequence ID" value="NZ_CP121687.1"/>
</dbReference>
<dbReference type="Gene3D" id="3.40.50.720">
    <property type="entry name" value="NAD(P)-binding Rossmann-like Domain"/>
    <property type="match status" value="1"/>
</dbReference>
<protein>
    <submittedName>
        <fullName evidence="2">GNAT family N-acetyltransferase</fullName>
        <ecNumber evidence="2">2.3.1.-</ecNumber>
    </submittedName>
</protein>
<keyword evidence="2" id="KW-0012">Acyltransferase</keyword>
<evidence type="ECO:0000313" key="3">
    <source>
        <dbReference type="Proteomes" id="UP001486565"/>
    </source>
</evidence>
<dbReference type="SUPFAM" id="SSF55729">
    <property type="entry name" value="Acyl-CoA N-acyltransferases (Nat)"/>
    <property type="match status" value="1"/>
</dbReference>
<dbReference type="EMBL" id="CP121687">
    <property type="protein sequence ID" value="WZL68755.1"/>
    <property type="molecule type" value="Genomic_DNA"/>
</dbReference>
<evidence type="ECO:0000313" key="2">
    <source>
        <dbReference type="EMBL" id="WZL68755.1"/>
    </source>
</evidence>